<dbReference type="EMBL" id="FWZX01000004">
    <property type="protein sequence ID" value="SMF09090.1"/>
    <property type="molecule type" value="Genomic_DNA"/>
</dbReference>
<feature type="binding site" evidence="6">
    <location>
        <position position="77"/>
    </location>
    <ligand>
        <name>S-adenosyl-L-methionine</name>
        <dbReference type="ChEBI" id="CHEBI:59789"/>
    </ligand>
</feature>
<comment type="subcellular location">
    <subcellularLocation>
        <location evidence="6">Cytoplasm</location>
    </subcellularLocation>
</comment>
<comment type="catalytic activity">
    <reaction evidence="6">
        <text>guanosine(527) in 16S rRNA + S-adenosyl-L-methionine = N(7)-methylguanosine(527) in 16S rRNA + S-adenosyl-L-homocysteine</text>
        <dbReference type="Rhea" id="RHEA:42732"/>
        <dbReference type="Rhea" id="RHEA-COMP:10209"/>
        <dbReference type="Rhea" id="RHEA-COMP:10210"/>
        <dbReference type="ChEBI" id="CHEBI:57856"/>
        <dbReference type="ChEBI" id="CHEBI:59789"/>
        <dbReference type="ChEBI" id="CHEBI:74269"/>
        <dbReference type="ChEBI" id="CHEBI:74480"/>
        <dbReference type="EC" id="2.1.1.170"/>
    </reaction>
</comment>
<accession>A0A1Y6BHB7</accession>
<reference evidence="7 8" key="1">
    <citation type="submission" date="2017-04" db="EMBL/GenBank/DDBJ databases">
        <authorList>
            <person name="Afonso C.L."/>
            <person name="Miller P.J."/>
            <person name="Scott M.A."/>
            <person name="Spackman E."/>
            <person name="Goraichik I."/>
            <person name="Dimitrov K.M."/>
            <person name="Suarez D.L."/>
            <person name="Swayne D.E."/>
        </authorList>
    </citation>
    <scope>NUCLEOTIDE SEQUENCE [LARGE SCALE GENOMIC DNA]</scope>
    <source>
        <strain evidence="7 8">USBA 355</strain>
    </source>
</reference>
<evidence type="ECO:0000256" key="4">
    <source>
        <dbReference type="ARBA" id="ARBA00022679"/>
    </source>
</evidence>
<comment type="function">
    <text evidence="6">Specifically methylates the N7 position of guanine in position 527 of 16S rRNA.</text>
</comment>
<keyword evidence="1 6" id="KW-0963">Cytoplasm</keyword>
<dbReference type="AlphaFoldDB" id="A0A1Y6BHB7"/>
<dbReference type="SUPFAM" id="SSF53335">
    <property type="entry name" value="S-adenosyl-L-methionine-dependent methyltransferases"/>
    <property type="match status" value="1"/>
</dbReference>
<feature type="binding site" evidence="6">
    <location>
        <position position="140"/>
    </location>
    <ligand>
        <name>S-adenosyl-L-methionine</name>
        <dbReference type="ChEBI" id="CHEBI:59789"/>
    </ligand>
</feature>
<name>A0A1Y6BHB7_9PROT</name>
<keyword evidence="3 6" id="KW-0489">Methyltransferase</keyword>
<gene>
    <name evidence="6" type="primary">rsmG</name>
    <name evidence="7" type="ORF">SAMN05428998_104201</name>
</gene>
<dbReference type="EC" id="2.1.1.170" evidence="6"/>
<organism evidence="7 8">
    <name type="scientific">Tistlia consotensis USBA 355</name>
    <dbReference type="NCBI Taxonomy" id="560819"/>
    <lineage>
        <taxon>Bacteria</taxon>
        <taxon>Pseudomonadati</taxon>
        <taxon>Pseudomonadota</taxon>
        <taxon>Alphaproteobacteria</taxon>
        <taxon>Rhodospirillales</taxon>
        <taxon>Rhodovibrionaceae</taxon>
        <taxon>Tistlia</taxon>
    </lineage>
</organism>
<keyword evidence="5 6" id="KW-0949">S-adenosyl-L-methionine</keyword>
<evidence type="ECO:0000256" key="2">
    <source>
        <dbReference type="ARBA" id="ARBA00022552"/>
    </source>
</evidence>
<dbReference type="RefSeq" id="WP_085121901.1">
    <property type="nucleotide sequence ID" value="NZ_FWZX01000004.1"/>
</dbReference>
<dbReference type="NCBIfam" id="TIGR00138">
    <property type="entry name" value="rsmG_gidB"/>
    <property type="match status" value="1"/>
</dbReference>
<feature type="binding site" evidence="6">
    <location>
        <position position="82"/>
    </location>
    <ligand>
        <name>S-adenosyl-L-methionine</name>
        <dbReference type="ChEBI" id="CHEBI:59789"/>
    </ligand>
</feature>
<protein>
    <recommendedName>
        <fullName evidence="6">Ribosomal RNA small subunit methyltransferase G</fullName>
        <ecNumber evidence="6">2.1.1.170</ecNumber>
    </recommendedName>
    <alternativeName>
        <fullName evidence="6">16S rRNA 7-methylguanosine methyltransferase</fullName>
        <shortName evidence="6">16S rRNA m7G methyltransferase</shortName>
    </alternativeName>
</protein>
<dbReference type="HAMAP" id="MF_00074">
    <property type="entry name" value="16SrRNA_methyltr_G"/>
    <property type="match status" value="1"/>
</dbReference>
<dbReference type="GO" id="GO:0005829">
    <property type="term" value="C:cytosol"/>
    <property type="evidence" value="ECO:0007669"/>
    <property type="project" value="TreeGrafter"/>
</dbReference>
<comment type="similarity">
    <text evidence="6">Belongs to the methyltransferase superfamily. RNA methyltransferase RsmG family.</text>
</comment>
<evidence type="ECO:0000256" key="1">
    <source>
        <dbReference type="ARBA" id="ARBA00022490"/>
    </source>
</evidence>
<dbReference type="PANTHER" id="PTHR31760:SF0">
    <property type="entry name" value="S-ADENOSYL-L-METHIONINE-DEPENDENT METHYLTRANSFERASES SUPERFAMILY PROTEIN"/>
    <property type="match status" value="1"/>
</dbReference>
<keyword evidence="8" id="KW-1185">Reference proteome</keyword>
<evidence type="ECO:0000313" key="7">
    <source>
        <dbReference type="EMBL" id="SMF09090.1"/>
    </source>
</evidence>
<evidence type="ECO:0000256" key="6">
    <source>
        <dbReference type="HAMAP-Rule" id="MF_00074"/>
    </source>
</evidence>
<dbReference type="InterPro" id="IPR003682">
    <property type="entry name" value="rRNA_ssu_MeTfrase_G"/>
</dbReference>
<evidence type="ECO:0000256" key="3">
    <source>
        <dbReference type="ARBA" id="ARBA00022603"/>
    </source>
</evidence>
<keyword evidence="2 6" id="KW-0698">rRNA processing</keyword>
<dbReference type="Pfam" id="PF02527">
    <property type="entry name" value="GidB"/>
    <property type="match status" value="1"/>
</dbReference>
<sequence length="206" mass="22434">MTSAELAERIPVSRETRERLEIYAASLQRWAPAINLVARSSLVDLWRRHFLDSLQLLPLIRAAFPRTGGVPRIVDLGSGAGFPGLVLAIAGAGEVHLVEADRKKATFLREVARQTGAAVTLHNERIETLPPLAADVVTARALASAEQLLAWAGPQLSTHAICLFHKGRGAQAELTRLPLAVQDRSELLPSLSDPEARILRIRGPWT</sequence>
<dbReference type="Proteomes" id="UP000192917">
    <property type="component" value="Unassembled WGS sequence"/>
</dbReference>
<dbReference type="PIRSF" id="PIRSF003078">
    <property type="entry name" value="GidB"/>
    <property type="match status" value="1"/>
</dbReference>
<dbReference type="GO" id="GO:0070043">
    <property type="term" value="F:rRNA (guanine-N7-)-methyltransferase activity"/>
    <property type="evidence" value="ECO:0007669"/>
    <property type="project" value="UniProtKB-UniRule"/>
</dbReference>
<evidence type="ECO:0000313" key="8">
    <source>
        <dbReference type="Proteomes" id="UP000192917"/>
    </source>
</evidence>
<feature type="binding site" evidence="6">
    <location>
        <begin position="126"/>
        <end position="127"/>
    </location>
    <ligand>
        <name>S-adenosyl-L-methionine</name>
        <dbReference type="ChEBI" id="CHEBI:59789"/>
    </ligand>
</feature>
<comment type="caution">
    <text evidence="6">Lacks conserved residue(s) required for the propagation of feature annotation.</text>
</comment>
<keyword evidence="4 6" id="KW-0808">Transferase</keyword>
<dbReference type="CDD" id="cd02440">
    <property type="entry name" value="AdoMet_MTases"/>
    <property type="match status" value="1"/>
</dbReference>
<proteinExistence type="inferred from homology"/>
<dbReference type="STRING" id="560819.SAMN05428998_104201"/>
<dbReference type="Gene3D" id="3.40.50.150">
    <property type="entry name" value="Vaccinia Virus protein VP39"/>
    <property type="match status" value="1"/>
</dbReference>
<evidence type="ECO:0000256" key="5">
    <source>
        <dbReference type="ARBA" id="ARBA00022691"/>
    </source>
</evidence>
<dbReference type="InterPro" id="IPR029063">
    <property type="entry name" value="SAM-dependent_MTases_sf"/>
</dbReference>
<dbReference type="PANTHER" id="PTHR31760">
    <property type="entry name" value="S-ADENOSYL-L-METHIONINE-DEPENDENT METHYLTRANSFERASES SUPERFAMILY PROTEIN"/>
    <property type="match status" value="1"/>
</dbReference>